<evidence type="ECO:0000256" key="1">
    <source>
        <dbReference type="ARBA" id="ARBA00023125"/>
    </source>
</evidence>
<reference evidence="5" key="1">
    <citation type="journal article" date="2019" name="Int. J. Syst. Evol. Microbiol.">
        <title>The Global Catalogue of Microorganisms (GCM) 10K type strain sequencing project: providing services to taxonomists for standard genome sequencing and annotation.</title>
        <authorList>
            <consortium name="The Broad Institute Genomics Platform"/>
            <consortium name="The Broad Institute Genome Sequencing Center for Infectious Disease"/>
            <person name="Wu L."/>
            <person name="Ma J."/>
        </authorList>
    </citation>
    <scope>NUCLEOTIDE SEQUENCE [LARGE SCALE GENOMIC DNA]</scope>
    <source>
        <strain evidence="5">JCM 18409</strain>
    </source>
</reference>
<dbReference type="InterPro" id="IPR036271">
    <property type="entry name" value="Tet_transcr_reg_TetR-rel_C_sf"/>
</dbReference>
<evidence type="ECO:0000259" key="3">
    <source>
        <dbReference type="PROSITE" id="PS50977"/>
    </source>
</evidence>
<name>A0ABP9JJ87_9ACTN</name>
<sequence>MDRGTLTRMGHREDLLEGAKRCLLAKGFVRTTARDIVKESGTNLASIGYHYGSKDTLLAQAYVELISDVGGTFESIGAGGAVGEPGSLARFQEVWTNVTRSFVEDRPIWMLTFEVITNTDRLPTVRDHLVKASDEGRRGLVPLLMGGSEGDVDEDTLRTVGGFYQTLLNGLSVQWLFDADSATTAEQLTEGLRRVLDGAAKAEGRGETATG</sequence>
<proteinExistence type="predicted"/>
<dbReference type="InterPro" id="IPR001647">
    <property type="entry name" value="HTH_TetR"/>
</dbReference>
<dbReference type="InterPro" id="IPR050109">
    <property type="entry name" value="HTH-type_TetR-like_transc_reg"/>
</dbReference>
<feature type="domain" description="HTH tetR-type" evidence="3">
    <location>
        <begin position="9"/>
        <end position="69"/>
    </location>
</feature>
<feature type="DNA-binding region" description="H-T-H motif" evidence="2">
    <location>
        <begin position="32"/>
        <end position="51"/>
    </location>
</feature>
<accession>A0ABP9JJ87</accession>
<evidence type="ECO:0000313" key="5">
    <source>
        <dbReference type="Proteomes" id="UP001501759"/>
    </source>
</evidence>
<protein>
    <submittedName>
        <fullName evidence="4">TetR/AcrR family transcriptional regulator</fullName>
    </submittedName>
</protein>
<dbReference type="Proteomes" id="UP001501759">
    <property type="component" value="Unassembled WGS sequence"/>
</dbReference>
<evidence type="ECO:0000313" key="4">
    <source>
        <dbReference type="EMBL" id="GAA5031247.1"/>
    </source>
</evidence>
<organism evidence="4 5">
    <name type="scientific">Streptomyces siamensis</name>
    <dbReference type="NCBI Taxonomy" id="1274986"/>
    <lineage>
        <taxon>Bacteria</taxon>
        <taxon>Bacillati</taxon>
        <taxon>Actinomycetota</taxon>
        <taxon>Actinomycetes</taxon>
        <taxon>Kitasatosporales</taxon>
        <taxon>Streptomycetaceae</taxon>
        <taxon>Streptomyces</taxon>
    </lineage>
</organism>
<dbReference type="SUPFAM" id="SSF48498">
    <property type="entry name" value="Tetracyclin repressor-like, C-terminal domain"/>
    <property type="match status" value="1"/>
</dbReference>
<dbReference type="Pfam" id="PF00440">
    <property type="entry name" value="TetR_N"/>
    <property type="match status" value="1"/>
</dbReference>
<keyword evidence="5" id="KW-1185">Reference proteome</keyword>
<dbReference type="SUPFAM" id="SSF46689">
    <property type="entry name" value="Homeodomain-like"/>
    <property type="match status" value="1"/>
</dbReference>
<dbReference type="PANTHER" id="PTHR30055:SF219">
    <property type="entry name" value="TRANSCRIPTIONAL REGULATORY PROTEIN"/>
    <property type="match status" value="1"/>
</dbReference>
<dbReference type="Gene3D" id="1.10.357.10">
    <property type="entry name" value="Tetracycline Repressor, domain 2"/>
    <property type="match status" value="1"/>
</dbReference>
<dbReference type="InterPro" id="IPR009057">
    <property type="entry name" value="Homeodomain-like_sf"/>
</dbReference>
<evidence type="ECO:0000256" key="2">
    <source>
        <dbReference type="PROSITE-ProRule" id="PRU00335"/>
    </source>
</evidence>
<dbReference type="EMBL" id="BAABKB010000034">
    <property type="protein sequence ID" value="GAA5031247.1"/>
    <property type="molecule type" value="Genomic_DNA"/>
</dbReference>
<dbReference type="PROSITE" id="PS50977">
    <property type="entry name" value="HTH_TETR_2"/>
    <property type="match status" value="1"/>
</dbReference>
<dbReference type="PANTHER" id="PTHR30055">
    <property type="entry name" value="HTH-TYPE TRANSCRIPTIONAL REGULATOR RUTR"/>
    <property type="match status" value="1"/>
</dbReference>
<keyword evidence="1 2" id="KW-0238">DNA-binding</keyword>
<gene>
    <name evidence="4" type="ORF">GCM10023335_72460</name>
</gene>
<comment type="caution">
    <text evidence="4">The sequence shown here is derived from an EMBL/GenBank/DDBJ whole genome shotgun (WGS) entry which is preliminary data.</text>
</comment>